<feature type="chain" id="PRO_5023005320" evidence="2">
    <location>
        <begin position="20"/>
        <end position="245"/>
    </location>
</feature>
<evidence type="ECO:0000256" key="1">
    <source>
        <dbReference type="SAM" id="MobiDB-lite"/>
    </source>
</evidence>
<feature type="signal peptide" evidence="2">
    <location>
        <begin position="1"/>
        <end position="19"/>
    </location>
</feature>
<evidence type="ECO:0000313" key="4">
    <source>
        <dbReference type="Proteomes" id="UP000322214"/>
    </source>
</evidence>
<protein>
    <submittedName>
        <fullName evidence="3">Uncharacterized protein</fullName>
    </submittedName>
</protein>
<evidence type="ECO:0000313" key="3">
    <source>
        <dbReference type="EMBL" id="QEG20425.1"/>
    </source>
</evidence>
<feature type="compositionally biased region" description="Polar residues" evidence="1">
    <location>
        <begin position="99"/>
        <end position="110"/>
    </location>
</feature>
<name>A0A5B9P5H8_9BACT</name>
<gene>
    <name evidence="3" type="ORF">MFFC18_02730</name>
</gene>
<organism evidence="3 4">
    <name type="scientific">Mariniblastus fucicola</name>
    <dbReference type="NCBI Taxonomy" id="980251"/>
    <lineage>
        <taxon>Bacteria</taxon>
        <taxon>Pseudomonadati</taxon>
        <taxon>Planctomycetota</taxon>
        <taxon>Planctomycetia</taxon>
        <taxon>Pirellulales</taxon>
        <taxon>Pirellulaceae</taxon>
        <taxon>Mariniblastus</taxon>
    </lineage>
</organism>
<dbReference type="PROSITE" id="PS51257">
    <property type="entry name" value="PROKAR_LIPOPROTEIN"/>
    <property type="match status" value="1"/>
</dbReference>
<sequence precursor="true">MKFLIVTLAIISLAFVGCGETPNQTESTELSQMNTVAPAEQTTLGCCGKCAAETDASAKTGGNDCNACAEGGSNNCQCVSDAEDVTADEALNKPEANEKSSTADQSTTANDRVKPVQNDRDVFHYLLENHDQITRSVTNIENGVETLTESDDPAIAAKIQEHVAAMHHRIKDIRPLRRWDELFVKIFEHADEIKMKLENTEKGIKVIETSENEDVVSLIQQHAKVVSGFADHGFGEARKNHPVAK</sequence>
<dbReference type="OrthoDB" id="254108at2"/>
<dbReference type="AlphaFoldDB" id="A0A5B9P5H8"/>
<keyword evidence="4" id="KW-1185">Reference proteome</keyword>
<proteinExistence type="predicted"/>
<feature type="region of interest" description="Disordered" evidence="1">
    <location>
        <begin position="93"/>
        <end position="113"/>
    </location>
</feature>
<reference evidence="3 4" key="1">
    <citation type="submission" date="2019-08" db="EMBL/GenBank/DDBJ databases">
        <title>Deep-cultivation of Planctomycetes and their phenomic and genomic characterization uncovers novel biology.</title>
        <authorList>
            <person name="Wiegand S."/>
            <person name="Jogler M."/>
            <person name="Boedeker C."/>
            <person name="Pinto D."/>
            <person name="Vollmers J."/>
            <person name="Rivas-Marin E."/>
            <person name="Kohn T."/>
            <person name="Peeters S.H."/>
            <person name="Heuer A."/>
            <person name="Rast P."/>
            <person name="Oberbeckmann S."/>
            <person name="Bunk B."/>
            <person name="Jeske O."/>
            <person name="Meyerdierks A."/>
            <person name="Storesund J.E."/>
            <person name="Kallscheuer N."/>
            <person name="Luecker S."/>
            <person name="Lage O.M."/>
            <person name="Pohl T."/>
            <person name="Merkel B.J."/>
            <person name="Hornburger P."/>
            <person name="Mueller R.-W."/>
            <person name="Bruemmer F."/>
            <person name="Labrenz M."/>
            <person name="Spormann A.M."/>
            <person name="Op den Camp H."/>
            <person name="Overmann J."/>
            <person name="Amann R."/>
            <person name="Jetten M.S.M."/>
            <person name="Mascher T."/>
            <person name="Medema M.H."/>
            <person name="Devos D.P."/>
            <person name="Kaster A.-K."/>
            <person name="Ovreas L."/>
            <person name="Rohde M."/>
            <person name="Galperin M.Y."/>
            <person name="Jogler C."/>
        </authorList>
    </citation>
    <scope>NUCLEOTIDE SEQUENCE [LARGE SCALE GENOMIC DNA]</scope>
    <source>
        <strain evidence="3 4">FC18</strain>
    </source>
</reference>
<dbReference type="EMBL" id="CP042912">
    <property type="protein sequence ID" value="QEG20425.1"/>
    <property type="molecule type" value="Genomic_DNA"/>
</dbReference>
<keyword evidence="2" id="KW-0732">Signal</keyword>
<accession>A0A5B9P5H8</accession>
<dbReference type="KEGG" id="mff:MFFC18_02730"/>
<dbReference type="Proteomes" id="UP000322214">
    <property type="component" value="Chromosome"/>
</dbReference>
<dbReference type="STRING" id="980251.GCA_001642875_04558"/>
<evidence type="ECO:0000256" key="2">
    <source>
        <dbReference type="SAM" id="SignalP"/>
    </source>
</evidence>
<dbReference type="RefSeq" id="WP_075082558.1">
    <property type="nucleotide sequence ID" value="NZ_CP042912.1"/>
</dbReference>